<organism evidence="3 4">
    <name type="scientific">Bacillus cereus</name>
    <dbReference type="NCBI Taxonomy" id="1396"/>
    <lineage>
        <taxon>Bacteria</taxon>
        <taxon>Bacillati</taxon>
        <taxon>Bacillota</taxon>
        <taxon>Bacilli</taxon>
        <taxon>Bacillales</taxon>
        <taxon>Bacillaceae</taxon>
        <taxon>Bacillus</taxon>
        <taxon>Bacillus cereus group</taxon>
    </lineage>
</organism>
<evidence type="ECO:0000256" key="1">
    <source>
        <dbReference type="SAM" id="Phobius"/>
    </source>
</evidence>
<protein>
    <submittedName>
        <fullName evidence="3">Enterotoxin</fullName>
    </submittedName>
</protein>
<keyword evidence="1" id="KW-1133">Transmembrane helix</keyword>
<feature type="chain" id="PRO_5012473403" evidence="2">
    <location>
        <begin position="30"/>
        <end position="394"/>
    </location>
</feature>
<dbReference type="EMBL" id="NTZF01000013">
    <property type="protein sequence ID" value="PES94578.1"/>
    <property type="molecule type" value="Genomic_DNA"/>
</dbReference>
<name>A0A2A8LLZ3_BACCE</name>
<dbReference type="PANTHER" id="PTHR38443:SF2">
    <property type="entry name" value="NON-HEMOLYTIC ENTEROTOXIN LYTIC COMPONENT L1"/>
    <property type="match status" value="1"/>
</dbReference>
<dbReference type="InterPro" id="IPR008414">
    <property type="entry name" value="HBL"/>
</dbReference>
<sequence length="394" mass="43465">MKKPYKVMALSALIATMAAGSIMPSYASAAGNTTTPAPIAENKYDKYSLGPKGLKDALKQTGSHMLVMDLYALTVITQSNLNFDGVTALNDDLKTSINQKIGVARGNAQYWLDNMKPQIIQVNQNIIGYNTRFQAYQDDLVKDVNYALENAKNNNNVLSAQDKEPIKNRITTLNRSIQKNKEAANKLVTDLTDFRNKLVTDSTGLQNDAEKISNTLTSNETGIPLKMKQIEANQKTIDENTKIMILSAFAIAAGPIVMATPFFMFGIPMIAGGIYGTVVTKQQIEKSQQEIMQLTSELSSMQQQVTKLVVLKNNTNNLTGTINEAITATENIKKQWETIGAKYETLLNDIDFISADALDSIVDDIDIAKNSWNDVKKSAEDIQKSEISFVEEKK</sequence>
<keyword evidence="1" id="KW-0472">Membrane</keyword>
<dbReference type="RefSeq" id="WP_098268439.1">
    <property type="nucleotide sequence ID" value="NZ_JAVIVZ010000024.1"/>
</dbReference>
<dbReference type="AlphaFoldDB" id="A0A2A8LLZ3"/>
<dbReference type="Gene3D" id="1.20.1170.10">
    <property type="match status" value="1"/>
</dbReference>
<feature type="transmembrane region" description="Helical" evidence="1">
    <location>
        <begin position="243"/>
        <end position="265"/>
    </location>
</feature>
<evidence type="ECO:0000313" key="3">
    <source>
        <dbReference type="EMBL" id="PES94578.1"/>
    </source>
</evidence>
<dbReference type="SUPFAM" id="SSF58100">
    <property type="entry name" value="Bacterial hemolysins"/>
    <property type="match status" value="1"/>
</dbReference>
<keyword evidence="1" id="KW-0812">Transmembrane</keyword>
<keyword evidence="2" id="KW-0732">Signal</keyword>
<dbReference type="Pfam" id="PF05791">
    <property type="entry name" value="Bacillus_HBL"/>
    <property type="match status" value="1"/>
</dbReference>
<comment type="caution">
    <text evidence="3">The sequence shown here is derived from an EMBL/GenBank/DDBJ whole genome shotgun (WGS) entry which is preliminary data.</text>
</comment>
<dbReference type="GO" id="GO:0016020">
    <property type="term" value="C:membrane"/>
    <property type="evidence" value="ECO:0007669"/>
    <property type="project" value="InterPro"/>
</dbReference>
<dbReference type="PANTHER" id="PTHR38443">
    <property type="match status" value="1"/>
</dbReference>
<dbReference type="CDD" id="cd22653">
    <property type="entry name" value="ClyA_HblB-like"/>
    <property type="match status" value="1"/>
</dbReference>
<proteinExistence type="predicted"/>
<dbReference type="Proteomes" id="UP000220900">
    <property type="component" value="Unassembled WGS sequence"/>
</dbReference>
<evidence type="ECO:0000313" key="4">
    <source>
        <dbReference type="Proteomes" id="UP000220900"/>
    </source>
</evidence>
<reference evidence="3 4" key="1">
    <citation type="submission" date="2017-09" db="EMBL/GenBank/DDBJ databases">
        <title>Large-scale bioinformatics analysis of Bacillus genomes uncovers conserved roles of natural products in bacterial physiology.</title>
        <authorList>
            <consortium name="Agbiome Team Llc"/>
            <person name="Bleich R.M."/>
            <person name="Grubbs K.J."/>
            <person name="Santa Maria K.C."/>
            <person name="Allen S.E."/>
            <person name="Farag S."/>
            <person name="Shank E.A."/>
            <person name="Bowers A."/>
        </authorList>
    </citation>
    <scope>NUCLEOTIDE SEQUENCE [LARGE SCALE GENOMIC DNA]</scope>
    <source>
        <strain evidence="3 4">AFS002368</strain>
    </source>
</reference>
<dbReference type="InterPro" id="IPR052785">
    <property type="entry name" value="Enterotoxin_cmpnt"/>
</dbReference>
<gene>
    <name evidence="3" type="ORF">CN491_16050</name>
</gene>
<feature type="signal peptide" evidence="2">
    <location>
        <begin position="1"/>
        <end position="29"/>
    </location>
</feature>
<evidence type="ECO:0000256" key="2">
    <source>
        <dbReference type="SAM" id="SignalP"/>
    </source>
</evidence>
<accession>A0A2A8LLZ3</accession>